<dbReference type="EMBL" id="HAEI01008641">
    <property type="protein sequence ID" value="SBS05574.1"/>
    <property type="molecule type" value="Transcribed_RNA"/>
</dbReference>
<gene>
    <name evidence="1" type="primary">Nfu_g_1_011192</name>
</gene>
<protein>
    <submittedName>
        <fullName evidence="1">Uncharacterized protein</fullName>
    </submittedName>
</protein>
<feature type="non-terminal residue" evidence="1">
    <location>
        <position position="75"/>
    </location>
</feature>
<organism evidence="1">
    <name type="scientific">Nothobranchius rachovii</name>
    <name type="common">bluefin notho</name>
    <dbReference type="NCBI Taxonomy" id="451742"/>
    <lineage>
        <taxon>Eukaryota</taxon>
        <taxon>Metazoa</taxon>
        <taxon>Chordata</taxon>
        <taxon>Craniata</taxon>
        <taxon>Vertebrata</taxon>
        <taxon>Euteleostomi</taxon>
        <taxon>Actinopterygii</taxon>
        <taxon>Neopterygii</taxon>
        <taxon>Teleostei</taxon>
        <taxon>Neoteleostei</taxon>
        <taxon>Acanthomorphata</taxon>
        <taxon>Ovalentaria</taxon>
        <taxon>Atherinomorphae</taxon>
        <taxon>Cyprinodontiformes</taxon>
        <taxon>Nothobranchiidae</taxon>
        <taxon>Nothobranchius</taxon>
    </lineage>
</organism>
<accession>A0A1A8RJY0</accession>
<evidence type="ECO:0000313" key="1">
    <source>
        <dbReference type="EMBL" id="SBS05574.1"/>
    </source>
</evidence>
<feature type="non-terminal residue" evidence="1">
    <location>
        <position position="1"/>
    </location>
</feature>
<reference evidence="1" key="2">
    <citation type="submission" date="2016-06" db="EMBL/GenBank/DDBJ databases">
        <title>The genome of a short-lived fish provides insights into sex chromosome evolution and the genetic control of aging.</title>
        <authorList>
            <person name="Reichwald K."/>
            <person name="Felder M."/>
            <person name="Petzold A."/>
            <person name="Koch P."/>
            <person name="Groth M."/>
            <person name="Platzer M."/>
        </authorList>
    </citation>
    <scope>NUCLEOTIDE SEQUENCE</scope>
    <source>
        <tissue evidence="1">Brain</tissue>
    </source>
</reference>
<proteinExistence type="predicted"/>
<name>A0A1A8RJY0_9TELE</name>
<dbReference type="AlphaFoldDB" id="A0A1A8RJY0"/>
<reference evidence="1" key="1">
    <citation type="submission" date="2016-05" db="EMBL/GenBank/DDBJ databases">
        <authorList>
            <person name="Lavstsen T."/>
            <person name="Jespersen J.S."/>
        </authorList>
    </citation>
    <scope>NUCLEOTIDE SEQUENCE</scope>
    <source>
        <tissue evidence="1">Brain</tissue>
    </source>
</reference>
<sequence>QVIKISGWPALVPAEDIKGRGQKTLCPIDPQQSGRFVIPTQECCYVMPCYSECRNGRLRRKVSMKRLLICAGCES</sequence>